<dbReference type="PROSITE" id="PS00409">
    <property type="entry name" value="PROKAR_NTER_METHYL"/>
    <property type="match status" value="1"/>
</dbReference>
<evidence type="ECO:0000313" key="2">
    <source>
        <dbReference type="EMBL" id="MCA9376388.1"/>
    </source>
</evidence>
<dbReference type="InterPro" id="IPR045584">
    <property type="entry name" value="Pilin-like"/>
</dbReference>
<gene>
    <name evidence="2" type="ORF">KC685_00525</name>
</gene>
<keyword evidence="1" id="KW-1133">Transmembrane helix</keyword>
<dbReference type="Proteomes" id="UP000741282">
    <property type="component" value="Unassembled WGS sequence"/>
</dbReference>
<dbReference type="AlphaFoldDB" id="A0A955I4B5"/>
<keyword evidence="1" id="KW-0472">Membrane</keyword>
<dbReference type="InterPro" id="IPR012902">
    <property type="entry name" value="N_methyl_site"/>
</dbReference>
<accession>A0A955I4B5</accession>
<evidence type="ECO:0000313" key="3">
    <source>
        <dbReference type="Proteomes" id="UP000741282"/>
    </source>
</evidence>
<reference evidence="2" key="2">
    <citation type="journal article" date="2021" name="Microbiome">
        <title>Successional dynamics and alternative stable states in a saline activated sludge microbial community over 9 years.</title>
        <authorList>
            <person name="Wang Y."/>
            <person name="Ye J."/>
            <person name="Ju F."/>
            <person name="Liu L."/>
            <person name="Boyd J.A."/>
            <person name="Deng Y."/>
            <person name="Parks D.H."/>
            <person name="Jiang X."/>
            <person name="Yin X."/>
            <person name="Woodcroft B.J."/>
            <person name="Tyson G.W."/>
            <person name="Hugenholtz P."/>
            <person name="Polz M.F."/>
            <person name="Zhang T."/>
        </authorList>
    </citation>
    <scope>NUCLEOTIDE SEQUENCE</scope>
    <source>
        <strain evidence="2">HKST-UBA17</strain>
    </source>
</reference>
<evidence type="ECO:0000256" key="1">
    <source>
        <dbReference type="SAM" id="Phobius"/>
    </source>
</evidence>
<feature type="transmembrane region" description="Helical" evidence="1">
    <location>
        <begin position="14"/>
        <end position="37"/>
    </location>
</feature>
<dbReference type="Gene3D" id="3.30.700.10">
    <property type="entry name" value="Glycoprotein, Type 4 Pilin"/>
    <property type="match status" value="1"/>
</dbReference>
<protein>
    <submittedName>
        <fullName evidence="2">Type II secretion system protein</fullName>
    </submittedName>
</protein>
<proteinExistence type="predicted"/>
<keyword evidence="1" id="KW-0812">Transmembrane</keyword>
<dbReference type="SUPFAM" id="SSF54523">
    <property type="entry name" value="Pili subunits"/>
    <property type="match status" value="1"/>
</dbReference>
<organism evidence="2 3">
    <name type="scientific">Candidatus Dojkabacteria bacterium</name>
    <dbReference type="NCBI Taxonomy" id="2099670"/>
    <lineage>
        <taxon>Bacteria</taxon>
        <taxon>Candidatus Dojkabacteria</taxon>
    </lineage>
</organism>
<dbReference type="NCBIfam" id="TIGR02532">
    <property type="entry name" value="IV_pilin_GFxxxE"/>
    <property type="match status" value="1"/>
</dbReference>
<sequence>MTQFRDWKKTYEGFTLIEILVVVGLIAILAAVTIVAINPAKNFEQTRDAQRSADVTAILNAVTQYTSEEGQTIETLLAAIGSPDIDETGLDVDTDGNRSEGMLCSLLADGIKKIGKGVDTYLTATTPDLDGSGVSDALEYVDLEQTNVLVDEYIVTIPEDPSQSTTWTTLTDTGYTFCVTASGRVTITADPERAASISVSR</sequence>
<name>A0A955I4B5_9BACT</name>
<dbReference type="Pfam" id="PF07963">
    <property type="entry name" value="N_methyl"/>
    <property type="match status" value="1"/>
</dbReference>
<comment type="caution">
    <text evidence="2">The sequence shown here is derived from an EMBL/GenBank/DDBJ whole genome shotgun (WGS) entry which is preliminary data.</text>
</comment>
<dbReference type="EMBL" id="JAGQLN010000002">
    <property type="protein sequence ID" value="MCA9376388.1"/>
    <property type="molecule type" value="Genomic_DNA"/>
</dbReference>
<reference evidence="2" key="1">
    <citation type="submission" date="2020-04" db="EMBL/GenBank/DDBJ databases">
        <authorList>
            <person name="Zhang T."/>
        </authorList>
    </citation>
    <scope>NUCLEOTIDE SEQUENCE</scope>
    <source>
        <strain evidence="2">HKST-UBA17</strain>
    </source>
</reference>